<dbReference type="Proteomes" id="UP000326877">
    <property type="component" value="Unassembled WGS sequence"/>
</dbReference>
<evidence type="ECO:0000313" key="2">
    <source>
        <dbReference type="EMBL" id="KAE8388349.1"/>
    </source>
</evidence>
<organism evidence="2">
    <name type="scientific">Petromyces alliaceus</name>
    <name type="common">Aspergillus alliaceus</name>
    <dbReference type="NCBI Taxonomy" id="209559"/>
    <lineage>
        <taxon>Eukaryota</taxon>
        <taxon>Fungi</taxon>
        <taxon>Dikarya</taxon>
        <taxon>Ascomycota</taxon>
        <taxon>Pezizomycotina</taxon>
        <taxon>Eurotiomycetes</taxon>
        <taxon>Eurotiomycetidae</taxon>
        <taxon>Eurotiales</taxon>
        <taxon>Aspergillaceae</taxon>
        <taxon>Aspergillus</taxon>
        <taxon>Aspergillus subgen. Circumdati</taxon>
    </lineage>
</organism>
<sequence length="109" mass="12759">MFSYMLSKIPFCHLHLTPIYQLHQTTVSLCSFDYALLEVYLYSPLSSLLSYLPYISCIGLVASTCWFLALISLKVPRQLSSFQTYMNLKHLIRKGKTKKKYPWAYYDIT</sequence>
<reference evidence="2" key="1">
    <citation type="submission" date="2019-04" db="EMBL/GenBank/DDBJ databases">
        <title>Friends and foes A comparative genomics studyof 23 Aspergillus species from section Flavi.</title>
        <authorList>
            <consortium name="DOE Joint Genome Institute"/>
            <person name="Kjaerbolling I."/>
            <person name="Vesth T."/>
            <person name="Frisvad J.C."/>
            <person name="Nybo J.L."/>
            <person name="Theobald S."/>
            <person name="Kildgaard S."/>
            <person name="Isbrandt T."/>
            <person name="Kuo A."/>
            <person name="Sato A."/>
            <person name="Lyhne E.K."/>
            <person name="Kogle M.E."/>
            <person name="Wiebenga A."/>
            <person name="Kun R.S."/>
            <person name="Lubbers R.J."/>
            <person name="Makela M.R."/>
            <person name="Barry K."/>
            <person name="Chovatia M."/>
            <person name="Clum A."/>
            <person name="Daum C."/>
            <person name="Haridas S."/>
            <person name="He G."/>
            <person name="LaButti K."/>
            <person name="Lipzen A."/>
            <person name="Mondo S."/>
            <person name="Riley R."/>
            <person name="Salamov A."/>
            <person name="Simmons B.A."/>
            <person name="Magnuson J.K."/>
            <person name="Henrissat B."/>
            <person name="Mortensen U.H."/>
            <person name="Larsen T.O."/>
            <person name="Devries R.P."/>
            <person name="Grigoriev I.V."/>
            <person name="Machida M."/>
            <person name="Baker S.E."/>
            <person name="Andersen M.R."/>
        </authorList>
    </citation>
    <scope>NUCLEOTIDE SEQUENCE [LARGE SCALE GENOMIC DNA]</scope>
    <source>
        <strain evidence="2">IBT 14317</strain>
    </source>
</reference>
<feature type="transmembrane region" description="Helical" evidence="1">
    <location>
        <begin position="51"/>
        <end position="73"/>
    </location>
</feature>
<dbReference type="AlphaFoldDB" id="A0A5N7C2V1"/>
<protein>
    <submittedName>
        <fullName evidence="2">Uncharacterized protein</fullName>
    </submittedName>
</protein>
<proteinExistence type="predicted"/>
<evidence type="ECO:0000256" key="1">
    <source>
        <dbReference type="SAM" id="Phobius"/>
    </source>
</evidence>
<keyword evidence="1" id="KW-0472">Membrane</keyword>
<dbReference type="EMBL" id="ML735279">
    <property type="protein sequence ID" value="KAE8388349.1"/>
    <property type="molecule type" value="Genomic_DNA"/>
</dbReference>
<keyword evidence="1" id="KW-0812">Transmembrane</keyword>
<keyword evidence="1" id="KW-1133">Transmembrane helix</keyword>
<gene>
    <name evidence="2" type="ORF">BDV23DRAFT_112655</name>
</gene>
<accession>A0A5N7C2V1</accession>
<name>A0A5N7C2V1_PETAA</name>